<comment type="caution">
    <text evidence="2">The sequence shown here is derived from an EMBL/GenBank/DDBJ whole genome shotgun (WGS) entry which is preliminary data.</text>
</comment>
<organism evidence="2 3">
    <name type="scientific">Thalassiosira oceanica</name>
    <name type="common">Marine diatom</name>
    <dbReference type="NCBI Taxonomy" id="159749"/>
    <lineage>
        <taxon>Eukaryota</taxon>
        <taxon>Sar</taxon>
        <taxon>Stramenopiles</taxon>
        <taxon>Ochrophyta</taxon>
        <taxon>Bacillariophyta</taxon>
        <taxon>Coscinodiscophyceae</taxon>
        <taxon>Thalassiosirophycidae</taxon>
        <taxon>Thalassiosirales</taxon>
        <taxon>Thalassiosiraceae</taxon>
        <taxon>Thalassiosira</taxon>
    </lineage>
</organism>
<evidence type="ECO:0000313" key="3">
    <source>
        <dbReference type="Proteomes" id="UP000266841"/>
    </source>
</evidence>
<name>K0RXD9_THAOC</name>
<protein>
    <submittedName>
        <fullName evidence="2">Uncharacterized protein</fullName>
    </submittedName>
</protein>
<proteinExistence type="predicted"/>
<accession>K0RXD9</accession>
<feature type="compositionally biased region" description="Low complexity" evidence="1">
    <location>
        <begin position="41"/>
        <end position="58"/>
    </location>
</feature>
<sequence>MKIGHQLFGRMCSVTLESTLRQLGRDRAKCFRLQTPVGGETASPGDAPPTTTTGATATSEEETSKPSPPPARTPARRAPVTLAQQLESEQWALRMGSPGVDAMQELAKHATGLPNQFNFHPFSYVDHKVQAYIRKQAAGRTAEKATDK</sequence>
<reference evidence="2 3" key="1">
    <citation type="journal article" date="2012" name="Genome Biol.">
        <title>Genome and low-iron response of an oceanic diatom adapted to chronic iron limitation.</title>
        <authorList>
            <person name="Lommer M."/>
            <person name="Specht M."/>
            <person name="Roy A.S."/>
            <person name="Kraemer L."/>
            <person name="Andreson R."/>
            <person name="Gutowska M.A."/>
            <person name="Wolf J."/>
            <person name="Bergner S.V."/>
            <person name="Schilhabel M.B."/>
            <person name="Klostermeier U.C."/>
            <person name="Beiko R.G."/>
            <person name="Rosenstiel P."/>
            <person name="Hippler M."/>
            <person name="Laroche J."/>
        </authorList>
    </citation>
    <scope>NUCLEOTIDE SEQUENCE [LARGE SCALE GENOMIC DNA]</scope>
    <source>
        <strain evidence="2 3">CCMP1005</strain>
    </source>
</reference>
<dbReference type="EMBL" id="AGNL01029480">
    <property type="protein sequence ID" value="EJK57104.1"/>
    <property type="molecule type" value="Genomic_DNA"/>
</dbReference>
<gene>
    <name evidence="2" type="ORF">THAOC_22890</name>
</gene>
<keyword evidence="3" id="KW-1185">Reference proteome</keyword>
<dbReference type="AlphaFoldDB" id="K0RXD9"/>
<feature type="non-terminal residue" evidence="2">
    <location>
        <position position="148"/>
    </location>
</feature>
<feature type="region of interest" description="Disordered" evidence="1">
    <location>
        <begin position="34"/>
        <end position="78"/>
    </location>
</feature>
<dbReference type="Proteomes" id="UP000266841">
    <property type="component" value="Unassembled WGS sequence"/>
</dbReference>
<evidence type="ECO:0000256" key="1">
    <source>
        <dbReference type="SAM" id="MobiDB-lite"/>
    </source>
</evidence>
<evidence type="ECO:0000313" key="2">
    <source>
        <dbReference type="EMBL" id="EJK57104.1"/>
    </source>
</evidence>